<evidence type="ECO:0000313" key="2">
    <source>
        <dbReference type="Proteomes" id="UP000266313"/>
    </source>
</evidence>
<proteinExistence type="predicted"/>
<dbReference type="AlphaFoldDB" id="A0A250KUR6"/>
<dbReference type="EMBL" id="AP017928">
    <property type="protein sequence ID" value="BBA35276.1"/>
    <property type="molecule type" value="Genomic_DNA"/>
</dbReference>
<dbReference type="Proteomes" id="UP000266313">
    <property type="component" value="Chromosome"/>
</dbReference>
<name>A0A250KUR6_9GAMM</name>
<dbReference type="KEGG" id="mmai:sS8_3338"/>
<gene>
    <name evidence="1" type="ORF">sS8_3338</name>
</gene>
<evidence type="ECO:0000313" key="1">
    <source>
        <dbReference type="EMBL" id="BBA35276.1"/>
    </source>
</evidence>
<reference evidence="1 2" key="1">
    <citation type="submission" date="2016-12" db="EMBL/GenBank/DDBJ databases">
        <title>Genome sequencing of Methylocaldum marinum.</title>
        <authorList>
            <person name="Takeuchi M."/>
            <person name="Kamagata Y."/>
            <person name="Hiraoka S."/>
            <person name="Oshima K."/>
            <person name="Hattori M."/>
            <person name="Iwasaki W."/>
        </authorList>
    </citation>
    <scope>NUCLEOTIDE SEQUENCE [LARGE SCALE GENOMIC DNA]</scope>
    <source>
        <strain evidence="1 2">S8</strain>
    </source>
</reference>
<accession>A0A250KUR6</accession>
<protein>
    <submittedName>
        <fullName evidence="1">Uncharacterized protein</fullName>
    </submittedName>
</protein>
<organism evidence="1 2">
    <name type="scientific">Methylocaldum marinum</name>
    <dbReference type="NCBI Taxonomy" id="1432792"/>
    <lineage>
        <taxon>Bacteria</taxon>
        <taxon>Pseudomonadati</taxon>
        <taxon>Pseudomonadota</taxon>
        <taxon>Gammaproteobacteria</taxon>
        <taxon>Methylococcales</taxon>
        <taxon>Methylococcaceae</taxon>
        <taxon>Methylocaldum</taxon>
    </lineage>
</organism>
<keyword evidence="2" id="KW-1185">Reference proteome</keyword>
<sequence>MRILETYALTDGQWTVTGLYQDQEDVSAAPFEAVTIVLNDLWTNS</sequence>